<dbReference type="OrthoDB" id="230260at2"/>
<dbReference type="Pfam" id="PF02706">
    <property type="entry name" value="Wzz"/>
    <property type="match status" value="1"/>
</dbReference>
<evidence type="ECO:0000313" key="21">
    <source>
        <dbReference type="EMBL" id="RST31004.1"/>
    </source>
</evidence>
<evidence type="ECO:0000256" key="15">
    <source>
        <dbReference type="ARBA" id="ARBA00051245"/>
    </source>
</evidence>
<evidence type="ECO:0000256" key="12">
    <source>
        <dbReference type="ARBA" id="ARBA00022989"/>
    </source>
</evidence>
<evidence type="ECO:0000256" key="16">
    <source>
        <dbReference type="SAM" id="MobiDB-lite"/>
    </source>
</evidence>
<dbReference type="SUPFAM" id="SSF52540">
    <property type="entry name" value="P-loop containing nucleoside triphosphate hydrolases"/>
    <property type="match status" value="1"/>
</dbReference>
<keyword evidence="7 21" id="KW-0808">Transferase</keyword>
<evidence type="ECO:0000256" key="4">
    <source>
        <dbReference type="ARBA" id="ARBA00011903"/>
    </source>
</evidence>
<dbReference type="InterPro" id="IPR027417">
    <property type="entry name" value="P-loop_NTPase"/>
</dbReference>
<reference evidence="21 22" key="1">
    <citation type="submission" date="2018-12" db="EMBL/GenBank/DDBJ databases">
        <title>Sphingomonas sp. HMF7854 Genome sequencing and assembly.</title>
        <authorList>
            <person name="Cha I."/>
            <person name="Kang H."/>
            <person name="Kim H."/>
            <person name="Kang J."/>
            <person name="Joh K."/>
        </authorList>
    </citation>
    <scope>NUCLEOTIDE SEQUENCE [LARGE SCALE GENOMIC DNA]</scope>
    <source>
        <strain evidence="21 22">HMF7854</strain>
    </source>
</reference>
<evidence type="ECO:0000256" key="1">
    <source>
        <dbReference type="ARBA" id="ARBA00004429"/>
    </source>
</evidence>
<feature type="region of interest" description="Disordered" evidence="16">
    <location>
        <begin position="1"/>
        <end position="63"/>
    </location>
</feature>
<dbReference type="NCBIfam" id="TIGR01007">
    <property type="entry name" value="eps_fam"/>
    <property type="match status" value="1"/>
</dbReference>
<dbReference type="PANTHER" id="PTHR32309">
    <property type="entry name" value="TYROSINE-PROTEIN KINASE"/>
    <property type="match status" value="1"/>
</dbReference>
<evidence type="ECO:0000259" key="19">
    <source>
        <dbReference type="Pfam" id="PF13614"/>
    </source>
</evidence>
<feature type="compositionally biased region" description="Low complexity" evidence="16">
    <location>
        <begin position="35"/>
        <end position="44"/>
    </location>
</feature>
<dbReference type="PANTHER" id="PTHR32309:SF13">
    <property type="entry name" value="FERRIC ENTEROBACTIN TRANSPORT PROTEIN FEPE"/>
    <property type="match status" value="1"/>
</dbReference>
<dbReference type="GO" id="GO:0005524">
    <property type="term" value="F:ATP binding"/>
    <property type="evidence" value="ECO:0007669"/>
    <property type="project" value="UniProtKB-KW"/>
</dbReference>
<sequence>MASRPTRRSIPATSLSSTARRSRIRRSRSSRRFRSSTSSARSGSELPVGVPVNDNGKNLALPTEPGTLALERNDLRDGRYYEERRYHPASELNLASLLRIISEWRWLIISALAVGLALGVAMTLLTRPLYKTWVTIEVNPPSVDVSDEQSRQRQQGGAQAWDAVATQVGLLGSRSLAERVAQDLNLAADADFVGTGGTAQSRIKSAAGRIQGGLNVIAPEEGTLIRFSYVDTNPQRAARIANGIADSFINSNLQRKFEASAYARTFLQNQIAKVRGDLERGERQLVAYAQSQGIINTASAGADGKPTGDTSSLQGDSLVALNKALADATAKRVSAEGAVRSARLAAQSAGLEAGAPLRTQKAALEADYQQKLGTFKPEHPDMLAERKQIAELDRQIAAQSATAVSGRVSGVEAEYQAAVSAENGLRARVAGLKGSVLDLRGRSIQYNILQRDVDTNRSLYDALLQRYKEIGVAGGIGTAPVSVVDHADVPGGPFKPNLLLNLMIGTLAGLLAGIAAAVALELINDTIRNREDVRTKLGIACLGAIPKARAQTEFLDELRDPTSTVSEAHSAVLTSLRFSTDSGTPRVLTLTSARPAEGKSSTCLALAQNCARRGQKVLLIDADLRNPAFKSSSDQRGLTRLLTSHDKIDGDIMPTQHEGLWLLPCGARPPNPADLLSTGRFAEILTEALQHFDMVLVDAPPVLGLADAPLLAAACRNVMLVVEAGRTRTRAVIDALNRIEATGAQVIGATLTKANEASSGYGYGYSAYRYDEVGDKRPRIQLIPQQV</sequence>
<dbReference type="Gene3D" id="3.40.50.300">
    <property type="entry name" value="P-loop containing nucleotide triphosphate hydrolases"/>
    <property type="match status" value="1"/>
</dbReference>
<dbReference type="InterPro" id="IPR005702">
    <property type="entry name" value="Wzc-like_C"/>
</dbReference>
<evidence type="ECO:0000256" key="6">
    <source>
        <dbReference type="ARBA" id="ARBA00022519"/>
    </source>
</evidence>
<comment type="similarity">
    <text evidence="2">Belongs to the CpsD/CapB family.</text>
</comment>
<name>A0A3R9YMP6_9SPHN</name>
<evidence type="ECO:0000256" key="3">
    <source>
        <dbReference type="ARBA" id="ARBA00008883"/>
    </source>
</evidence>
<gene>
    <name evidence="21" type="ORF">HMF7854_09270</name>
</gene>
<dbReference type="Pfam" id="PF13807">
    <property type="entry name" value="GNVR"/>
    <property type="match status" value="1"/>
</dbReference>
<dbReference type="GO" id="GO:0004715">
    <property type="term" value="F:non-membrane spanning protein tyrosine kinase activity"/>
    <property type="evidence" value="ECO:0007669"/>
    <property type="project" value="UniProtKB-EC"/>
</dbReference>
<dbReference type="Pfam" id="PF13614">
    <property type="entry name" value="AAA_31"/>
    <property type="match status" value="1"/>
</dbReference>
<evidence type="ECO:0000256" key="11">
    <source>
        <dbReference type="ARBA" id="ARBA00022840"/>
    </source>
</evidence>
<feature type="transmembrane region" description="Helical" evidence="17">
    <location>
        <begin position="498"/>
        <end position="520"/>
    </location>
</feature>
<dbReference type="InterPro" id="IPR050445">
    <property type="entry name" value="Bact_polysacc_biosynth/exp"/>
</dbReference>
<evidence type="ECO:0000259" key="18">
    <source>
        <dbReference type="Pfam" id="PF02706"/>
    </source>
</evidence>
<dbReference type="InterPro" id="IPR025669">
    <property type="entry name" value="AAA_dom"/>
</dbReference>
<feature type="transmembrane region" description="Helical" evidence="17">
    <location>
        <begin position="106"/>
        <end position="125"/>
    </location>
</feature>
<evidence type="ECO:0000313" key="22">
    <source>
        <dbReference type="Proteomes" id="UP000274661"/>
    </source>
</evidence>
<keyword evidence="22" id="KW-1185">Reference proteome</keyword>
<comment type="caution">
    <text evidence="21">The sequence shown here is derived from an EMBL/GenBank/DDBJ whole genome shotgun (WGS) entry which is preliminary data.</text>
</comment>
<evidence type="ECO:0000256" key="7">
    <source>
        <dbReference type="ARBA" id="ARBA00022679"/>
    </source>
</evidence>
<keyword evidence="14" id="KW-0829">Tyrosine-protein kinase</keyword>
<comment type="similarity">
    <text evidence="3">Belongs to the etk/wzc family.</text>
</comment>
<keyword evidence="8 17" id="KW-0812">Transmembrane</keyword>
<evidence type="ECO:0000259" key="20">
    <source>
        <dbReference type="Pfam" id="PF13807"/>
    </source>
</evidence>
<dbReference type="CDD" id="cd05387">
    <property type="entry name" value="BY-kinase"/>
    <property type="match status" value="1"/>
</dbReference>
<feature type="compositionally biased region" description="Basic residues" evidence="16">
    <location>
        <begin position="20"/>
        <end position="34"/>
    </location>
</feature>
<feature type="domain" description="Tyrosine-protein kinase G-rich" evidence="20">
    <location>
        <begin position="449"/>
        <end position="518"/>
    </location>
</feature>
<dbReference type="EC" id="2.7.10.2" evidence="4"/>
<feature type="domain" description="Polysaccharide chain length determinant N-terminal" evidence="18">
    <location>
        <begin position="91"/>
        <end position="184"/>
    </location>
</feature>
<evidence type="ECO:0000256" key="8">
    <source>
        <dbReference type="ARBA" id="ARBA00022692"/>
    </source>
</evidence>
<keyword evidence="6" id="KW-0997">Cell inner membrane</keyword>
<keyword evidence="13 17" id="KW-0472">Membrane</keyword>
<evidence type="ECO:0000256" key="2">
    <source>
        <dbReference type="ARBA" id="ARBA00007316"/>
    </source>
</evidence>
<keyword evidence="9" id="KW-0547">Nucleotide-binding</keyword>
<evidence type="ECO:0000256" key="9">
    <source>
        <dbReference type="ARBA" id="ARBA00022741"/>
    </source>
</evidence>
<comment type="catalytic activity">
    <reaction evidence="15">
        <text>L-tyrosyl-[protein] + ATP = O-phospho-L-tyrosyl-[protein] + ADP + H(+)</text>
        <dbReference type="Rhea" id="RHEA:10596"/>
        <dbReference type="Rhea" id="RHEA-COMP:10136"/>
        <dbReference type="Rhea" id="RHEA-COMP:20101"/>
        <dbReference type="ChEBI" id="CHEBI:15378"/>
        <dbReference type="ChEBI" id="CHEBI:30616"/>
        <dbReference type="ChEBI" id="CHEBI:46858"/>
        <dbReference type="ChEBI" id="CHEBI:61978"/>
        <dbReference type="ChEBI" id="CHEBI:456216"/>
        <dbReference type="EC" id="2.7.10.2"/>
    </reaction>
</comment>
<keyword evidence="12 17" id="KW-1133">Transmembrane helix</keyword>
<organism evidence="21 22">
    <name type="scientific">Sphingomonas ginkgonis</name>
    <dbReference type="NCBI Taxonomy" id="2315330"/>
    <lineage>
        <taxon>Bacteria</taxon>
        <taxon>Pseudomonadati</taxon>
        <taxon>Pseudomonadota</taxon>
        <taxon>Alphaproteobacteria</taxon>
        <taxon>Sphingomonadales</taxon>
        <taxon>Sphingomonadaceae</taxon>
        <taxon>Sphingomonas</taxon>
    </lineage>
</organism>
<keyword evidence="11" id="KW-0067">ATP-binding</keyword>
<dbReference type="InterPro" id="IPR003856">
    <property type="entry name" value="LPS_length_determ_N"/>
</dbReference>
<dbReference type="InterPro" id="IPR032807">
    <property type="entry name" value="GNVR"/>
</dbReference>
<proteinExistence type="inferred from homology"/>
<evidence type="ECO:0000256" key="5">
    <source>
        <dbReference type="ARBA" id="ARBA00022475"/>
    </source>
</evidence>
<feature type="domain" description="AAA" evidence="19">
    <location>
        <begin position="598"/>
        <end position="724"/>
    </location>
</feature>
<evidence type="ECO:0000256" key="13">
    <source>
        <dbReference type="ARBA" id="ARBA00023136"/>
    </source>
</evidence>
<accession>A0A3R9YMP6</accession>
<protein>
    <recommendedName>
        <fullName evidence="4">non-specific protein-tyrosine kinase</fullName>
        <ecNumber evidence="4">2.7.10.2</ecNumber>
    </recommendedName>
</protein>
<evidence type="ECO:0000256" key="14">
    <source>
        <dbReference type="ARBA" id="ARBA00023137"/>
    </source>
</evidence>
<evidence type="ECO:0000256" key="17">
    <source>
        <dbReference type="SAM" id="Phobius"/>
    </source>
</evidence>
<evidence type="ECO:0000256" key="10">
    <source>
        <dbReference type="ARBA" id="ARBA00022777"/>
    </source>
</evidence>
<dbReference type="AlphaFoldDB" id="A0A3R9YMP6"/>
<dbReference type="EMBL" id="RWJF01000001">
    <property type="protein sequence ID" value="RST31004.1"/>
    <property type="molecule type" value="Genomic_DNA"/>
</dbReference>
<dbReference type="GO" id="GO:0005886">
    <property type="term" value="C:plasma membrane"/>
    <property type="evidence" value="ECO:0007669"/>
    <property type="project" value="UniProtKB-SubCell"/>
</dbReference>
<comment type="subcellular location">
    <subcellularLocation>
        <location evidence="1">Cell inner membrane</location>
        <topology evidence="1">Multi-pass membrane protein</topology>
    </subcellularLocation>
</comment>
<dbReference type="Proteomes" id="UP000274661">
    <property type="component" value="Unassembled WGS sequence"/>
</dbReference>
<keyword evidence="5" id="KW-1003">Cell membrane</keyword>
<keyword evidence="10 21" id="KW-0418">Kinase</keyword>